<dbReference type="EMBL" id="GBXM01064824">
    <property type="protein sequence ID" value="JAH43753.1"/>
    <property type="molecule type" value="Transcribed_RNA"/>
</dbReference>
<proteinExistence type="predicted"/>
<organism evidence="1">
    <name type="scientific">Anguilla anguilla</name>
    <name type="common">European freshwater eel</name>
    <name type="synonym">Muraena anguilla</name>
    <dbReference type="NCBI Taxonomy" id="7936"/>
    <lineage>
        <taxon>Eukaryota</taxon>
        <taxon>Metazoa</taxon>
        <taxon>Chordata</taxon>
        <taxon>Craniata</taxon>
        <taxon>Vertebrata</taxon>
        <taxon>Euteleostomi</taxon>
        <taxon>Actinopterygii</taxon>
        <taxon>Neopterygii</taxon>
        <taxon>Teleostei</taxon>
        <taxon>Anguilliformes</taxon>
        <taxon>Anguillidae</taxon>
        <taxon>Anguilla</taxon>
    </lineage>
</organism>
<reference evidence="1" key="1">
    <citation type="submission" date="2014-11" db="EMBL/GenBank/DDBJ databases">
        <authorList>
            <person name="Amaro Gonzalez C."/>
        </authorList>
    </citation>
    <scope>NUCLEOTIDE SEQUENCE</scope>
</reference>
<reference evidence="1" key="2">
    <citation type="journal article" date="2015" name="Fish Shellfish Immunol.">
        <title>Early steps in the European eel (Anguilla anguilla)-Vibrio vulnificus interaction in the gills: Role of the RtxA13 toxin.</title>
        <authorList>
            <person name="Callol A."/>
            <person name="Pajuelo D."/>
            <person name="Ebbesson L."/>
            <person name="Teles M."/>
            <person name="MacKenzie S."/>
            <person name="Amaro C."/>
        </authorList>
    </citation>
    <scope>NUCLEOTIDE SEQUENCE</scope>
</reference>
<evidence type="ECO:0000313" key="1">
    <source>
        <dbReference type="EMBL" id="JAH43753.1"/>
    </source>
</evidence>
<accession>A0A0E9STB7</accession>
<protein>
    <submittedName>
        <fullName evidence="1">Uncharacterized protein</fullName>
    </submittedName>
</protein>
<sequence>MLPCSSLQPINHSLACVLDASLKCHHSQDWHFPGGPRIIKVSKHLVQVGTVTSICRRHKSRVRRHDQIGYCWPNSITGMNEVSGEPCLCS</sequence>
<dbReference type="AlphaFoldDB" id="A0A0E9STB7"/>
<name>A0A0E9STB7_ANGAN</name>